<feature type="coiled-coil region" evidence="1">
    <location>
        <begin position="75"/>
        <end position="102"/>
    </location>
</feature>
<evidence type="ECO:0000313" key="3">
    <source>
        <dbReference type="Proteomes" id="UP000701801"/>
    </source>
</evidence>
<protein>
    <submittedName>
        <fullName evidence="2">Uncharacterized protein</fullName>
    </submittedName>
</protein>
<sequence>MADNQIAQLQSDLQYYTNEVTTLRKHSQQLQHQNHQLVAEIQRLKVESYELYRSNDALQAQLSHYTQPTPSPAPNQEKDFTIQRLEQEVARLEQRVLAEKAVFKNFASQIELVFEQEDRMLIDAFAEVRELKHAVDSGGEDRRGLLDAINDRDTQILQQQVEIRNLRESLLKMAKRKAA</sequence>
<dbReference type="AlphaFoldDB" id="A0A9N9LGS0"/>
<name>A0A9N9LGS0_9HELO</name>
<organism evidence="2 3">
    <name type="scientific">Hymenoscyphus albidus</name>
    <dbReference type="NCBI Taxonomy" id="595503"/>
    <lineage>
        <taxon>Eukaryota</taxon>
        <taxon>Fungi</taxon>
        <taxon>Dikarya</taxon>
        <taxon>Ascomycota</taxon>
        <taxon>Pezizomycotina</taxon>
        <taxon>Leotiomycetes</taxon>
        <taxon>Helotiales</taxon>
        <taxon>Helotiaceae</taxon>
        <taxon>Hymenoscyphus</taxon>
    </lineage>
</organism>
<accession>A0A9N9LGS0</accession>
<dbReference type="Gene3D" id="1.20.5.170">
    <property type="match status" value="1"/>
</dbReference>
<comment type="caution">
    <text evidence="2">The sequence shown here is derived from an EMBL/GenBank/DDBJ whole genome shotgun (WGS) entry which is preliminary data.</text>
</comment>
<dbReference type="Proteomes" id="UP000701801">
    <property type="component" value="Unassembled WGS sequence"/>
</dbReference>
<evidence type="ECO:0000313" key="2">
    <source>
        <dbReference type="EMBL" id="CAG8973748.1"/>
    </source>
</evidence>
<evidence type="ECO:0000256" key="1">
    <source>
        <dbReference type="SAM" id="Coils"/>
    </source>
</evidence>
<keyword evidence="3" id="KW-1185">Reference proteome</keyword>
<proteinExistence type="predicted"/>
<keyword evidence="1" id="KW-0175">Coiled coil</keyword>
<dbReference type="OrthoDB" id="10295294at2759"/>
<reference evidence="2" key="1">
    <citation type="submission" date="2021-07" db="EMBL/GenBank/DDBJ databases">
        <authorList>
            <person name="Durling M."/>
        </authorList>
    </citation>
    <scope>NUCLEOTIDE SEQUENCE</scope>
</reference>
<gene>
    <name evidence="2" type="ORF">HYALB_00007698</name>
</gene>
<dbReference type="EMBL" id="CAJVRM010000079">
    <property type="protein sequence ID" value="CAG8973748.1"/>
    <property type="molecule type" value="Genomic_DNA"/>
</dbReference>